<keyword evidence="1" id="KW-0472">Membrane</keyword>
<dbReference type="STRING" id="1802207.A3D44_03450"/>
<evidence type="ECO:0000256" key="1">
    <source>
        <dbReference type="SAM" id="Phobius"/>
    </source>
</evidence>
<dbReference type="Proteomes" id="UP000178820">
    <property type="component" value="Unassembled WGS sequence"/>
</dbReference>
<dbReference type="EMBL" id="MHOT01000010">
    <property type="protein sequence ID" value="OGZ69452.1"/>
    <property type="molecule type" value="Genomic_DNA"/>
</dbReference>
<proteinExistence type="predicted"/>
<keyword evidence="1" id="KW-0812">Transmembrane</keyword>
<feature type="transmembrane region" description="Helical" evidence="1">
    <location>
        <begin position="93"/>
        <end position="118"/>
    </location>
</feature>
<gene>
    <name evidence="2" type="ORF">A3D44_03450</name>
</gene>
<dbReference type="Pfam" id="PF18895">
    <property type="entry name" value="T4SS_pilin"/>
    <property type="match status" value="1"/>
</dbReference>
<feature type="transmembrane region" description="Helical" evidence="1">
    <location>
        <begin position="57"/>
        <end position="81"/>
    </location>
</feature>
<name>A0A1G2I3P0_9BACT</name>
<evidence type="ECO:0000313" key="2">
    <source>
        <dbReference type="EMBL" id="OGZ69452.1"/>
    </source>
</evidence>
<evidence type="ECO:0000313" key="3">
    <source>
        <dbReference type="Proteomes" id="UP000178820"/>
    </source>
</evidence>
<dbReference type="AlphaFoldDB" id="A0A1G2I3P0"/>
<organism evidence="2 3">
    <name type="scientific">Candidatus Staskawiczbacteria bacterium RIFCSPHIGHO2_02_FULL_42_22</name>
    <dbReference type="NCBI Taxonomy" id="1802207"/>
    <lineage>
        <taxon>Bacteria</taxon>
        <taxon>Candidatus Staskawicziibacteriota</taxon>
    </lineage>
</organism>
<comment type="caution">
    <text evidence="2">The sequence shown here is derived from an EMBL/GenBank/DDBJ whole genome shotgun (WGS) entry which is preliminary data.</text>
</comment>
<reference evidence="2 3" key="1">
    <citation type="journal article" date="2016" name="Nat. Commun.">
        <title>Thousands of microbial genomes shed light on interconnected biogeochemical processes in an aquifer system.</title>
        <authorList>
            <person name="Anantharaman K."/>
            <person name="Brown C.T."/>
            <person name="Hug L.A."/>
            <person name="Sharon I."/>
            <person name="Castelle C.J."/>
            <person name="Probst A.J."/>
            <person name="Thomas B.C."/>
            <person name="Singh A."/>
            <person name="Wilkins M.J."/>
            <person name="Karaoz U."/>
            <person name="Brodie E.L."/>
            <person name="Williams K.H."/>
            <person name="Hubbard S.S."/>
            <person name="Banfield J.F."/>
        </authorList>
    </citation>
    <scope>NUCLEOTIDE SEQUENCE [LARGE SCALE GENOMIC DNA]</scope>
</reference>
<accession>A0A1G2I3P0</accession>
<protein>
    <submittedName>
        <fullName evidence="2">Uncharacterized protein</fullName>
    </submittedName>
</protein>
<dbReference type="InterPro" id="IPR043993">
    <property type="entry name" value="T4SS_pilin"/>
</dbReference>
<keyword evidence="1" id="KW-1133">Transmembrane helix</keyword>
<sequence length="120" mass="12359">MNQRFFIILITCAVVFSFSQVALAEIIKIPNPLCLNGPADKNCVKDLPGLIDKIADYITSVIGALAGLMFLIAGIMYIVSAGDPGKAGRAKTVAIYAAVGLGIALAGKGLIVVIKAVVGV</sequence>